<reference evidence="1" key="1">
    <citation type="journal article" date="2023" name="Mol. Phylogenet. Evol.">
        <title>Genome-scale phylogeny and comparative genomics of the fungal order Sordariales.</title>
        <authorList>
            <person name="Hensen N."/>
            <person name="Bonometti L."/>
            <person name="Westerberg I."/>
            <person name="Brannstrom I.O."/>
            <person name="Guillou S."/>
            <person name="Cros-Aarteil S."/>
            <person name="Calhoun S."/>
            <person name="Haridas S."/>
            <person name="Kuo A."/>
            <person name="Mondo S."/>
            <person name="Pangilinan J."/>
            <person name="Riley R."/>
            <person name="LaButti K."/>
            <person name="Andreopoulos B."/>
            <person name="Lipzen A."/>
            <person name="Chen C."/>
            <person name="Yan M."/>
            <person name="Daum C."/>
            <person name="Ng V."/>
            <person name="Clum A."/>
            <person name="Steindorff A."/>
            <person name="Ohm R.A."/>
            <person name="Martin F."/>
            <person name="Silar P."/>
            <person name="Natvig D.O."/>
            <person name="Lalanne C."/>
            <person name="Gautier V."/>
            <person name="Ament-Velasquez S.L."/>
            <person name="Kruys A."/>
            <person name="Hutchinson M.I."/>
            <person name="Powell A.J."/>
            <person name="Barry K."/>
            <person name="Miller A.N."/>
            <person name="Grigoriev I.V."/>
            <person name="Debuchy R."/>
            <person name="Gladieux P."/>
            <person name="Hiltunen Thoren M."/>
            <person name="Johannesson H."/>
        </authorList>
    </citation>
    <scope>NUCLEOTIDE SEQUENCE</scope>
    <source>
        <strain evidence="1">CBS 955.72</strain>
    </source>
</reference>
<dbReference type="Proteomes" id="UP001275084">
    <property type="component" value="Unassembled WGS sequence"/>
</dbReference>
<proteinExistence type="predicted"/>
<sequence>MAEMDFSETAGKPFLGCIQATITSLPYEVLTYILRDNQLSQDDVKAVRLSCRKLSKASTALLFYRIGISKLRVDRHAFLSIAGSPHLAQNVREVEWLELSWDAHLTSRISSGAPCACQQVHVESDQDLVDLCHQLHAAAEAEFWLPTTPPRPGRRATAEFQHVFQAAVDNLHNLHTFISRPMSSRRTITRSGYPMEASLLQTFQEQPVLPEPPQTNDGLFLFLLPAMNRPASIVKRLRWADEFPGFSYLRPFPASSLERLESLDLCLTPSVAISEESLSGLAAALVRAAPSIRHLKLCTDHGVPEVSYTNLERMLLGPGLATADRCALRSLSIVSAGICEDSLILAIEANARSMRHLYIEGPPISSNFIHERNYRFLATAGQLEANEYDSDIDTDSEDSVYIRHRTGPRWAWGRFFHRGVIGGETFYFQVPPDASPAGHPTEYWKFTYRNGEVAYGDDPSTWFEDWDSDAGDLEEPTPFGEAIDDFDRNGGLGPPGLDTADLASYLGGTWDLLRGLEPPEGAVLYCSIDPATSGDYR</sequence>
<accession>A0AAJ0MKP3</accession>
<keyword evidence="2" id="KW-1185">Reference proteome</keyword>
<evidence type="ECO:0000313" key="2">
    <source>
        <dbReference type="Proteomes" id="UP001275084"/>
    </source>
</evidence>
<organism evidence="1 2">
    <name type="scientific">Lasiosphaeria hispida</name>
    <dbReference type="NCBI Taxonomy" id="260671"/>
    <lineage>
        <taxon>Eukaryota</taxon>
        <taxon>Fungi</taxon>
        <taxon>Dikarya</taxon>
        <taxon>Ascomycota</taxon>
        <taxon>Pezizomycotina</taxon>
        <taxon>Sordariomycetes</taxon>
        <taxon>Sordariomycetidae</taxon>
        <taxon>Sordariales</taxon>
        <taxon>Lasiosphaeriaceae</taxon>
        <taxon>Lasiosphaeria</taxon>
    </lineage>
</organism>
<evidence type="ECO:0000313" key="1">
    <source>
        <dbReference type="EMBL" id="KAK3364024.1"/>
    </source>
</evidence>
<comment type="caution">
    <text evidence="1">The sequence shown here is derived from an EMBL/GenBank/DDBJ whole genome shotgun (WGS) entry which is preliminary data.</text>
</comment>
<dbReference type="AlphaFoldDB" id="A0AAJ0MKP3"/>
<evidence type="ECO:0008006" key="3">
    <source>
        <dbReference type="Google" id="ProtNLM"/>
    </source>
</evidence>
<dbReference type="EMBL" id="JAUIQD010000001">
    <property type="protein sequence ID" value="KAK3364024.1"/>
    <property type="molecule type" value="Genomic_DNA"/>
</dbReference>
<reference evidence="1" key="2">
    <citation type="submission" date="2023-06" db="EMBL/GenBank/DDBJ databases">
        <authorList>
            <consortium name="Lawrence Berkeley National Laboratory"/>
            <person name="Haridas S."/>
            <person name="Hensen N."/>
            <person name="Bonometti L."/>
            <person name="Westerberg I."/>
            <person name="Brannstrom I.O."/>
            <person name="Guillou S."/>
            <person name="Cros-Aarteil S."/>
            <person name="Calhoun S."/>
            <person name="Kuo A."/>
            <person name="Mondo S."/>
            <person name="Pangilinan J."/>
            <person name="Riley R."/>
            <person name="Labutti K."/>
            <person name="Andreopoulos B."/>
            <person name="Lipzen A."/>
            <person name="Chen C."/>
            <person name="Yanf M."/>
            <person name="Daum C."/>
            <person name="Ng V."/>
            <person name="Clum A."/>
            <person name="Steindorff A."/>
            <person name="Ohm R."/>
            <person name="Martin F."/>
            <person name="Silar P."/>
            <person name="Natvig D."/>
            <person name="Lalanne C."/>
            <person name="Gautier V."/>
            <person name="Ament-Velasquez S.L."/>
            <person name="Kruys A."/>
            <person name="Hutchinson M.I."/>
            <person name="Powell A.J."/>
            <person name="Barry K."/>
            <person name="Miller A.N."/>
            <person name="Grigoriev I.V."/>
            <person name="Debuchy R."/>
            <person name="Gladieux P."/>
            <person name="Thoren M.H."/>
            <person name="Johannesson H."/>
        </authorList>
    </citation>
    <scope>NUCLEOTIDE SEQUENCE</scope>
    <source>
        <strain evidence="1">CBS 955.72</strain>
    </source>
</reference>
<gene>
    <name evidence="1" type="ORF">B0T25DRAFT_492947</name>
</gene>
<name>A0AAJ0MKP3_9PEZI</name>
<protein>
    <recommendedName>
        <fullName evidence="3">F-box domain-containing protein</fullName>
    </recommendedName>
</protein>